<sequence length="274" mass="29251">MTKPTQRRRIERVRVATSRVIGRDTLAAEEPLEIRVDGEQFAVTMRTPGHDFDLVAGFLVSEGIAVGPDDIAAMRYCADDTPLAENTFNVIDAAIRGTGSVRAAARRRHVYTSSSCGICGLDSIEAVETATPYDLLADRITVGEEVISALPDRLRESQELFETTGGLHAAGIFSPDGTLEAVREDVGRHNAVDKVIGHAYSEGRLPLTGRILQVSGRASFELVQKAAMAGIPVLAAVSAPSSLAADMAERTGVTLVGFSRGATFNVYTHGDRIV</sequence>
<dbReference type="SUPFAM" id="SSF53927">
    <property type="entry name" value="Cytidine deaminase-like"/>
    <property type="match status" value="1"/>
</dbReference>
<dbReference type="InterPro" id="IPR003786">
    <property type="entry name" value="FdhD"/>
</dbReference>
<keyword evidence="2 3" id="KW-0501">Molybdenum cofactor biosynthesis</keyword>
<evidence type="ECO:0000313" key="4">
    <source>
        <dbReference type="EMBL" id="RQN02511.1"/>
    </source>
</evidence>
<accession>A0A3N6YXL8</accession>
<evidence type="ECO:0000313" key="5">
    <source>
        <dbReference type="Proteomes" id="UP000275225"/>
    </source>
</evidence>
<dbReference type="PIRSF" id="PIRSF015626">
    <property type="entry name" value="FdhD"/>
    <property type="match status" value="1"/>
</dbReference>
<dbReference type="GO" id="GO:0016783">
    <property type="term" value="F:sulfurtransferase activity"/>
    <property type="evidence" value="ECO:0007669"/>
    <property type="project" value="InterPro"/>
</dbReference>
<dbReference type="RefSeq" id="WP_124237641.1">
    <property type="nucleotide sequence ID" value="NZ_JBHUFI010000011.1"/>
</dbReference>
<dbReference type="NCBIfam" id="NF001943">
    <property type="entry name" value="PRK00724.1-2"/>
    <property type="match status" value="1"/>
</dbReference>
<comment type="subcellular location">
    <subcellularLocation>
        <location evidence="3">Cytoplasm</location>
    </subcellularLocation>
</comment>
<comment type="caution">
    <text evidence="3">Lacks conserved residue(s) required for the propagation of feature annotation.</text>
</comment>
<dbReference type="PANTHER" id="PTHR30592:SF1">
    <property type="entry name" value="SULFUR CARRIER PROTEIN FDHD"/>
    <property type="match status" value="1"/>
</dbReference>
<dbReference type="Pfam" id="PF02634">
    <property type="entry name" value="FdhD-NarQ"/>
    <property type="match status" value="1"/>
</dbReference>
<evidence type="ECO:0000256" key="2">
    <source>
        <dbReference type="ARBA" id="ARBA00023150"/>
    </source>
</evidence>
<dbReference type="HAMAP" id="MF_00187">
    <property type="entry name" value="FdhD"/>
    <property type="match status" value="1"/>
</dbReference>
<dbReference type="InterPro" id="IPR016193">
    <property type="entry name" value="Cytidine_deaminase-like"/>
</dbReference>
<evidence type="ECO:0000256" key="1">
    <source>
        <dbReference type="ARBA" id="ARBA00022490"/>
    </source>
</evidence>
<keyword evidence="5" id="KW-1185">Reference proteome</keyword>
<dbReference type="EMBL" id="RQJX01000020">
    <property type="protein sequence ID" value="RQN02511.1"/>
    <property type="molecule type" value="Genomic_DNA"/>
</dbReference>
<dbReference type="GO" id="GO:0006777">
    <property type="term" value="P:Mo-molybdopterin cofactor biosynthetic process"/>
    <property type="evidence" value="ECO:0007669"/>
    <property type="project" value="UniProtKB-UniRule"/>
</dbReference>
<comment type="similarity">
    <text evidence="3">Belongs to the FdhD family.</text>
</comment>
<evidence type="ECO:0000256" key="3">
    <source>
        <dbReference type="HAMAP-Rule" id="MF_00187"/>
    </source>
</evidence>
<feature type="active site" description="Cysteine persulfide intermediate" evidence="3">
    <location>
        <position position="116"/>
    </location>
</feature>
<comment type="function">
    <text evidence="3">Required for formate dehydrogenase (FDH) activity. Acts as a sulfur carrier protein that transfers sulfur from IscS to the molybdenum cofactor prior to its insertion into FDH.</text>
</comment>
<dbReference type="AlphaFoldDB" id="A0A3N6YXL8"/>
<dbReference type="GO" id="GO:0005737">
    <property type="term" value="C:cytoplasm"/>
    <property type="evidence" value="ECO:0007669"/>
    <property type="project" value="UniProtKB-SubCell"/>
</dbReference>
<dbReference type="Gene3D" id="3.40.140.10">
    <property type="entry name" value="Cytidine Deaminase, domain 2"/>
    <property type="match status" value="1"/>
</dbReference>
<reference evidence="4 5" key="1">
    <citation type="submission" date="2018-11" db="EMBL/GenBank/DDBJ databases">
        <authorList>
            <person name="Li F."/>
        </authorList>
    </citation>
    <scope>NUCLEOTIDE SEQUENCE [LARGE SCALE GENOMIC DNA]</scope>
    <source>
        <strain evidence="4 5">YS17T</strain>
    </source>
</reference>
<dbReference type="GO" id="GO:0097163">
    <property type="term" value="F:sulfur carrier activity"/>
    <property type="evidence" value="ECO:0007669"/>
    <property type="project" value="UniProtKB-UniRule"/>
</dbReference>
<dbReference type="OrthoDB" id="3197277at2"/>
<protein>
    <recommendedName>
        <fullName evidence="3">Sulfur carrier protein FdhD</fullName>
    </recommendedName>
</protein>
<dbReference type="NCBIfam" id="TIGR00129">
    <property type="entry name" value="fdhD_narQ"/>
    <property type="match status" value="1"/>
</dbReference>
<name>A0A3N6YXL8_9ACTN</name>
<comment type="caution">
    <text evidence="4">The sequence shown here is derived from an EMBL/GenBank/DDBJ whole genome shotgun (WGS) entry which is preliminary data.</text>
</comment>
<keyword evidence="4" id="KW-0808">Transferase</keyword>
<dbReference type="Proteomes" id="UP000275225">
    <property type="component" value="Unassembled WGS sequence"/>
</dbReference>
<dbReference type="Gene3D" id="3.10.20.10">
    <property type="match status" value="1"/>
</dbReference>
<keyword evidence="1 3" id="KW-0963">Cytoplasm</keyword>
<dbReference type="PANTHER" id="PTHR30592">
    <property type="entry name" value="FORMATE DEHYDROGENASE"/>
    <property type="match status" value="1"/>
</dbReference>
<proteinExistence type="inferred from homology"/>
<organism evidence="4 5">
    <name type="scientific">Aeromicrobium camelliae</name>
    <dbReference type="NCBI Taxonomy" id="1538144"/>
    <lineage>
        <taxon>Bacteria</taxon>
        <taxon>Bacillati</taxon>
        <taxon>Actinomycetota</taxon>
        <taxon>Actinomycetes</taxon>
        <taxon>Propionibacteriales</taxon>
        <taxon>Nocardioidaceae</taxon>
        <taxon>Aeromicrobium</taxon>
    </lineage>
</organism>
<gene>
    <name evidence="3 4" type="primary">fdhD</name>
    <name evidence="4" type="ORF">EHW97_13170</name>
</gene>